<dbReference type="GO" id="GO:0016301">
    <property type="term" value="F:kinase activity"/>
    <property type="evidence" value="ECO:0007669"/>
    <property type="project" value="UniProtKB-KW"/>
</dbReference>
<name>A0A1N7A5G5_9RHOO</name>
<dbReference type="AlphaFoldDB" id="A0A1N7A5G5"/>
<dbReference type="InterPro" id="IPR011009">
    <property type="entry name" value="Kinase-like_dom_sf"/>
</dbReference>
<dbReference type="Pfam" id="PF06293">
    <property type="entry name" value="Kdo"/>
    <property type="match status" value="1"/>
</dbReference>
<dbReference type="Gene3D" id="1.10.510.10">
    <property type="entry name" value="Transferase(Phosphotransferase) domain 1"/>
    <property type="match status" value="1"/>
</dbReference>
<dbReference type="STRING" id="34027.SAMN05421829_11395"/>
<sequence>MSGWKLNPDYLRTTGDDGAPLTAFGSLDAVFALTGQRVARDPLSEVLKVEVAGRHYYVKRYHGAGKHLRRWLGRPRVKAEWQNLRHFAAWGIPTATVVAWGMERRLGAFARGAMITAELPRTTDLAKLALTHDPRLKDRRWVAGVSRQLADITRTLHAHRFAHNDLKWRNLLVDEGGEGKDDATGHAPRLYLIDCPGGTFWRGPLLAYRIVKDLACLDKVAKYHLTRTQRLRFYLDYAGKRRLDAADKRRIRRITAFFEGRE</sequence>
<protein>
    <submittedName>
        <fullName evidence="1">Lipopolysaccharide kinase (Kdo/WaaP) family protein</fullName>
    </submittedName>
</protein>
<dbReference type="SUPFAM" id="SSF56112">
    <property type="entry name" value="Protein kinase-like (PK-like)"/>
    <property type="match status" value="1"/>
</dbReference>
<reference evidence="2" key="1">
    <citation type="submission" date="2017-01" db="EMBL/GenBank/DDBJ databases">
        <authorList>
            <person name="Varghese N."/>
            <person name="Submissions S."/>
        </authorList>
    </citation>
    <scope>NUCLEOTIDE SEQUENCE [LARGE SCALE GENOMIC DNA]</scope>
    <source>
        <strain evidence="2">ATCC 51758</strain>
    </source>
</reference>
<dbReference type="OrthoDB" id="5608193at2"/>
<organism evidence="1 2">
    <name type="scientific">Aromatoleum tolulyticum</name>
    <dbReference type="NCBI Taxonomy" id="34027"/>
    <lineage>
        <taxon>Bacteria</taxon>
        <taxon>Pseudomonadati</taxon>
        <taxon>Pseudomonadota</taxon>
        <taxon>Betaproteobacteria</taxon>
        <taxon>Rhodocyclales</taxon>
        <taxon>Rhodocyclaceae</taxon>
        <taxon>Aromatoleum</taxon>
    </lineage>
</organism>
<keyword evidence="1" id="KW-0418">Kinase</keyword>
<accession>A0A1N7A5G5</accession>
<proteinExistence type="predicted"/>
<dbReference type="EMBL" id="FTMD01000013">
    <property type="protein sequence ID" value="SIR34337.1"/>
    <property type="molecule type" value="Genomic_DNA"/>
</dbReference>
<keyword evidence="2" id="KW-1185">Reference proteome</keyword>
<gene>
    <name evidence="1" type="ORF">SAMN05421829_11395</name>
</gene>
<dbReference type="RefSeq" id="WP_076603524.1">
    <property type="nucleotide sequence ID" value="NZ_FTMD01000013.1"/>
</dbReference>
<evidence type="ECO:0000313" key="2">
    <source>
        <dbReference type="Proteomes" id="UP000186819"/>
    </source>
</evidence>
<evidence type="ECO:0000313" key="1">
    <source>
        <dbReference type="EMBL" id="SIR34337.1"/>
    </source>
</evidence>
<keyword evidence="1" id="KW-0808">Transferase</keyword>
<dbReference type="Proteomes" id="UP000186819">
    <property type="component" value="Unassembled WGS sequence"/>
</dbReference>